<sequence>MSAITRLFGAPALSRLALLGACCAFSAAALAESYLGLNFGMSKKQVEALYGTLQPSATSSYRNAYSLPLNTPLTGLPKAFESRKASEINVYFDQAGKLWSIYVQTENAPSQSMLAEHRQIIAAYQQQHPVQENVAVDPAVPLISLRDCHYLQGISQGELQREFGKQKVQAFQKRLKTLNADERQSWGSLCGNLNYIRTLLGEPGKVQTIFSVAIPDSGIPREEEFFRQFAALLDGQPLQSSTEFIIAQTTPKAPTLDAMRDLYRKPAE</sequence>
<accession>A0A8J7FHE9</accession>
<evidence type="ECO:0000313" key="3">
    <source>
        <dbReference type="Proteomes" id="UP000604481"/>
    </source>
</evidence>
<name>A0A8J7FHE9_9NEIS</name>
<keyword evidence="1" id="KW-0732">Signal</keyword>
<comment type="caution">
    <text evidence="2">The sequence shown here is derived from an EMBL/GenBank/DDBJ whole genome shotgun (WGS) entry which is preliminary data.</text>
</comment>
<dbReference type="RefSeq" id="WP_194115773.1">
    <property type="nucleotide sequence ID" value="NZ_JADFUA010000003.1"/>
</dbReference>
<protein>
    <recommendedName>
        <fullName evidence="4">DUF4412 domain-containing protein</fullName>
    </recommendedName>
</protein>
<dbReference type="Proteomes" id="UP000604481">
    <property type="component" value="Unassembled WGS sequence"/>
</dbReference>
<evidence type="ECO:0000313" key="2">
    <source>
        <dbReference type="EMBL" id="MBE9609265.1"/>
    </source>
</evidence>
<feature type="signal peptide" evidence="1">
    <location>
        <begin position="1"/>
        <end position="31"/>
    </location>
</feature>
<organism evidence="2 3">
    <name type="scientific">Chitinilyticum piscinae</name>
    <dbReference type="NCBI Taxonomy" id="2866724"/>
    <lineage>
        <taxon>Bacteria</taxon>
        <taxon>Pseudomonadati</taxon>
        <taxon>Pseudomonadota</taxon>
        <taxon>Betaproteobacteria</taxon>
        <taxon>Neisseriales</taxon>
        <taxon>Chitinibacteraceae</taxon>
        <taxon>Chitinilyticum</taxon>
    </lineage>
</organism>
<dbReference type="AlphaFoldDB" id="A0A8J7FHE9"/>
<evidence type="ECO:0008006" key="4">
    <source>
        <dbReference type="Google" id="ProtNLM"/>
    </source>
</evidence>
<dbReference type="EMBL" id="JADFUA010000003">
    <property type="protein sequence ID" value="MBE9609265.1"/>
    <property type="molecule type" value="Genomic_DNA"/>
</dbReference>
<reference evidence="2 3" key="1">
    <citation type="submission" date="2020-10" db="EMBL/GenBank/DDBJ databases">
        <title>The genome sequence of Chitinilyticum litopenaei 4Y14.</title>
        <authorList>
            <person name="Liu Y."/>
        </authorList>
    </citation>
    <scope>NUCLEOTIDE SEQUENCE [LARGE SCALE GENOMIC DNA]</scope>
    <source>
        <strain evidence="2 3">4Y14</strain>
    </source>
</reference>
<gene>
    <name evidence="2" type="ORF">INR99_07880</name>
</gene>
<evidence type="ECO:0000256" key="1">
    <source>
        <dbReference type="SAM" id="SignalP"/>
    </source>
</evidence>
<feature type="chain" id="PRO_5035261760" description="DUF4412 domain-containing protein" evidence="1">
    <location>
        <begin position="32"/>
        <end position="268"/>
    </location>
</feature>
<proteinExistence type="predicted"/>
<keyword evidence="3" id="KW-1185">Reference proteome</keyword>